<comment type="caution">
    <text evidence="2">The sequence shown here is derived from an EMBL/GenBank/DDBJ whole genome shotgun (WGS) entry which is preliminary data.</text>
</comment>
<proteinExistence type="predicted"/>
<feature type="compositionally biased region" description="Basic and acidic residues" evidence="1">
    <location>
        <begin position="1"/>
        <end position="16"/>
    </location>
</feature>
<feature type="region of interest" description="Disordered" evidence="1">
    <location>
        <begin position="1"/>
        <end position="21"/>
    </location>
</feature>
<accession>A0A225WPD8</accession>
<evidence type="ECO:0000313" key="2">
    <source>
        <dbReference type="EMBL" id="OWZ18837.1"/>
    </source>
</evidence>
<dbReference type="AlphaFoldDB" id="A0A225WPD8"/>
<reference evidence="3" key="1">
    <citation type="submission" date="2017-03" db="EMBL/GenBank/DDBJ databases">
        <title>Phytopthora megakarya and P. palmivora, two closely related causual agents of cacao black pod achieved similar genome size and gene model numbers by different mechanisms.</title>
        <authorList>
            <person name="Ali S."/>
            <person name="Shao J."/>
            <person name="Larry D.J."/>
            <person name="Kronmiller B."/>
            <person name="Shen D."/>
            <person name="Strem M.D."/>
            <person name="Melnick R.L."/>
            <person name="Guiltinan M.J."/>
            <person name="Tyler B.M."/>
            <person name="Meinhardt L.W."/>
            <person name="Bailey B.A."/>
        </authorList>
    </citation>
    <scope>NUCLEOTIDE SEQUENCE [LARGE SCALE GENOMIC DNA]</scope>
    <source>
        <strain evidence="3">zdho120</strain>
    </source>
</reference>
<name>A0A225WPD8_9STRA</name>
<organism evidence="2 3">
    <name type="scientific">Phytophthora megakarya</name>
    <dbReference type="NCBI Taxonomy" id="4795"/>
    <lineage>
        <taxon>Eukaryota</taxon>
        <taxon>Sar</taxon>
        <taxon>Stramenopiles</taxon>
        <taxon>Oomycota</taxon>
        <taxon>Peronosporomycetes</taxon>
        <taxon>Peronosporales</taxon>
        <taxon>Peronosporaceae</taxon>
        <taxon>Phytophthora</taxon>
    </lineage>
</organism>
<sequence>MTDKTMHEKRFYERNPRNGGSSFHVITWLKKQGTRLTPDQKKDVKSIMRLLVYARTPKSMTTPRGPVEKVRQWPISRTVQTTYWDCSKDEWAVETCLT</sequence>
<protein>
    <submittedName>
        <fullName evidence="2">Uncharacterized protein</fullName>
    </submittedName>
</protein>
<dbReference type="EMBL" id="NBNE01000529">
    <property type="protein sequence ID" value="OWZ18837.1"/>
    <property type="molecule type" value="Genomic_DNA"/>
</dbReference>
<evidence type="ECO:0000256" key="1">
    <source>
        <dbReference type="SAM" id="MobiDB-lite"/>
    </source>
</evidence>
<keyword evidence="3" id="KW-1185">Reference proteome</keyword>
<dbReference type="Proteomes" id="UP000198211">
    <property type="component" value="Unassembled WGS sequence"/>
</dbReference>
<evidence type="ECO:0000313" key="3">
    <source>
        <dbReference type="Proteomes" id="UP000198211"/>
    </source>
</evidence>
<gene>
    <name evidence="2" type="ORF">PHMEG_0007003</name>
</gene>